<dbReference type="AlphaFoldDB" id="A0A8C1T9Q6"/>
<feature type="region of interest" description="Disordered" evidence="1">
    <location>
        <begin position="271"/>
        <end position="306"/>
    </location>
</feature>
<evidence type="ECO:0000256" key="1">
    <source>
        <dbReference type="SAM" id="MobiDB-lite"/>
    </source>
</evidence>
<keyword evidence="3" id="KW-0732">Signal</keyword>
<evidence type="ECO:0000313" key="6">
    <source>
        <dbReference type="Proteomes" id="UP000694700"/>
    </source>
</evidence>
<dbReference type="InterPro" id="IPR013783">
    <property type="entry name" value="Ig-like_fold"/>
</dbReference>
<feature type="compositionally biased region" description="Basic and acidic residues" evidence="1">
    <location>
        <begin position="284"/>
        <end position="298"/>
    </location>
</feature>
<evidence type="ECO:0000256" key="3">
    <source>
        <dbReference type="SAM" id="SignalP"/>
    </source>
</evidence>
<feature type="signal peptide" evidence="3">
    <location>
        <begin position="1"/>
        <end position="20"/>
    </location>
</feature>
<feature type="transmembrane region" description="Helical" evidence="2">
    <location>
        <begin position="238"/>
        <end position="259"/>
    </location>
</feature>
<keyword evidence="2" id="KW-0812">Transmembrane</keyword>
<dbReference type="SUPFAM" id="SSF48726">
    <property type="entry name" value="Immunoglobulin"/>
    <property type="match status" value="2"/>
</dbReference>
<dbReference type="InterPro" id="IPR007110">
    <property type="entry name" value="Ig-like_dom"/>
</dbReference>
<sequence length="327" mass="36232">MFHIFVLFCLCWWRQIGVFGESVSVMEGDCILLHTNVTEIHEDDDILWKFGAEKSPIAEISRPAGIFSTCDGPDGRFRDRLKLDNQTGSLTITNITTQHAGLYEVEMTAVKLSSKTFSVCVYARLPVPVISSNSSQCSSSSSSSQQNCSLVCSVVNVGHVTLSWYKGNSLLSSISASDLSISLSLPLEVEYQDKNSYSCVINNPISNQTTHLNINQLCSNQTTHLDISQLCYTSSVSLIVLISAAAAGSLLIVAVRILWICRKQRKTDEEDETGDEEIIYAEPTFHKQDAPKLKHNDEEHVEEDPVAYAPISIRRSSLTFSNNEIQQ</sequence>
<evidence type="ECO:0000313" key="5">
    <source>
        <dbReference type="Ensembl" id="ENSCCRP00015019730.1"/>
    </source>
</evidence>
<keyword evidence="2" id="KW-1133">Transmembrane helix</keyword>
<evidence type="ECO:0000256" key="2">
    <source>
        <dbReference type="SAM" id="Phobius"/>
    </source>
</evidence>
<feature type="domain" description="Ig-like" evidence="4">
    <location>
        <begin position="128"/>
        <end position="215"/>
    </location>
</feature>
<evidence type="ECO:0000259" key="4">
    <source>
        <dbReference type="PROSITE" id="PS50835"/>
    </source>
</evidence>
<dbReference type="PANTHER" id="PTHR21063:SF4">
    <property type="entry name" value="CD48 ANTIGEN-RELATED"/>
    <property type="match status" value="1"/>
</dbReference>
<dbReference type="Ensembl" id="ENSCCRT00015020437.1">
    <property type="protein sequence ID" value="ENSCCRP00015019730.1"/>
    <property type="gene ID" value="ENSCCRG00015008562.1"/>
</dbReference>
<proteinExistence type="predicted"/>
<reference evidence="5" key="1">
    <citation type="submission" date="2025-08" db="UniProtKB">
        <authorList>
            <consortium name="Ensembl"/>
        </authorList>
    </citation>
    <scope>IDENTIFICATION</scope>
</reference>
<dbReference type="Proteomes" id="UP000694700">
    <property type="component" value="Unplaced"/>
</dbReference>
<keyword evidence="2" id="KW-0472">Membrane</keyword>
<dbReference type="CDD" id="cd00096">
    <property type="entry name" value="Ig"/>
    <property type="match status" value="1"/>
</dbReference>
<dbReference type="InterPro" id="IPR036179">
    <property type="entry name" value="Ig-like_dom_sf"/>
</dbReference>
<protein>
    <recommendedName>
        <fullName evidence="4">Ig-like domain-containing protein</fullName>
    </recommendedName>
</protein>
<dbReference type="Gene3D" id="2.60.40.10">
    <property type="entry name" value="Immunoglobulins"/>
    <property type="match status" value="2"/>
</dbReference>
<dbReference type="FunFam" id="2.60.40.10:FF:002431">
    <property type="entry name" value="Si:ch211-222k6.3"/>
    <property type="match status" value="1"/>
</dbReference>
<feature type="chain" id="PRO_5034040696" description="Ig-like domain-containing protein" evidence="3">
    <location>
        <begin position="21"/>
        <end position="327"/>
    </location>
</feature>
<name>A0A8C1T9Q6_CYPCA</name>
<organism evidence="5 6">
    <name type="scientific">Cyprinus carpio</name>
    <name type="common">Common carp</name>
    <dbReference type="NCBI Taxonomy" id="7962"/>
    <lineage>
        <taxon>Eukaryota</taxon>
        <taxon>Metazoa</taxon>
        <taxon>Chordata</taxon>
        <taxon>Craniata</taxon>
        <taxon>Vertebrata</taxon>
        <taxon>Euteleostomi</taxon>
        <taxon>Actinopterygii</taxon>
        <taxon>Neopterygii</taxon>
        <taxon>Teleostei</taxon>
        <taxon>Ostariophysi</taxon>
        <taxon>Cypriniformes</taxon>
        <taxon>Cyprinidae</taxon>
        <taxon>Cyprininae</taxon>
        <taxon>Cyprinus</taxon>
    </lineage>
</organism>
<dbReference type="PANTHER" id="PTHR21063">
    <property type="entry name" value="LFA-3"/>
    <property type="match status" value="1"/>
</dbReference>
<accession>A0A8C1T9Q6</accession>
<dbReference type="PROSITE" id="PS50835">
    <property type="entry name" value="IG_LIKE"/>
    <property type="match status" value="1"/>
</dbReference>